<keyword evidence="5 14" id="KW-0235">DNA replication</keyword>
<dbReference type="SUPFAM" id="SSF52113">
    <property type="entry name" value="BRCT domain"/>
    <property type="match status" value="1"/>
</dbReference>
<evidence type="ECO:0000256" key="9">
    <source>
        <dbReference type="ARBA" id="ARBA00022842"/>
    </source>
</evidence>
<evidence type="ECO:0000256" key="5">
    <source>
        <dbReference type="ARBA" id="ARBA00022705"/>
    </source>
</evidence>
<dbReference type="HAMAP" id="MF_01588">
    <property type="entry name" value="DNA_ligase_A"/>
    <property type="match status" value="1"/>
</dbReference>
<dbReference type="GO" id="GO:0006281">
    <property type="term" value="P:DNA repair"/>
    <property type="evidence" value="ECO:0007669"/>
    <property type="project" value="UniProtKB-KW"/>
</dbReference>
<dbReference type="Pfam" id="PF01653">
    <property type="entry name" value="DNA_ligase_aden"/>
    <property type="match status" value="1"/>
</dbReference>
<dbReference type="GO" id="GO:0003911">
    <property type="term" value="F:DNA ligase (NAD+) activity"/>
    <property type="evidence" value="ECO:0007669"/>
    <property type="project" value="UniProtKB-UniRule"/>
</dbReference>
<evidence type="ECO:0000256" key="4">
    <source>
        <dbReference type="ARBA" id="ARBA00022598"/>
    </source>
</evidence>
<dbReference type="InterPro" id="IPR036420">
    <property type="entry name" value="BRCT_dom_sf"/>
</dbReference>
<feature type="binding site" evidence="14">
    <location>
        <position position="174"/>
    </location>
    <ligand>
        <name>NAD(+)</name>
        <dbReference type="ChEBI" id="CHEBI:57540"/>
    </ligand>
</feature>
<dbReference type="Proteomes" id="UP000229784">
    <property type="component" value="Unassembled WGS sequence"/>
</dbReference>
<dbReference type="GO" id="GO:0046872">
    <property type="term" value="F:metal ion binding"/>
    <property type="evidence" value="ECO:0007669"/>
    <property type="project" value="UniProtKB-KW"/>
</dbReference>
<dbReference type="PROSITE" id="PS50172">
    <property type="entry name" value="BRCT"/>
    <property type="match status" value="1"/>
</dbReference>
<dbReference type="NCBIfam" id="TIGR00575">
    <property type="entry name" value="dnlj"/>
    <property type="match status" value="1"/>
</dbReference>
<dbReference type="SUPFAM" id="SSF56091">
    <property type="entry name" value="DNA ligase/mRNA capping enzyme, catalytic domain"/>
    <property type="match status" value="1"/>
</dbReference>
<dbReference type="Gene3D" id="2.40.50.140">
    <property type="entry name" value="Nucleic acid-binding proteins"/>
    <property type="match status" value="1"/>
</dbReference>
<dbReference type="AlphaFoldDB" id="A0A2M6XTU5"/>
<evidence type="ECO:0000256" key="15">
    <source>
        <dbReference type="RuleBase" id="RU000618"/>
    </source>
</evidence>
<dbReference type="GO" id="GO:0006260">
    <property type="term" value="P:DNA replication"/>
    <property type="evidence" value="ECO:0007669"/>
    <property type="project" value="UniProtKB-KW"/>
</dbReference>
<gene>
    <name evidence="14" type="primary">ligA</name>
    <name evidence="18" type="ORF">COT20_02880</name>
</gene>
<dbReference type="Gene3D" id="3.40.50.10190">
    <property type="entry name" value="BRCT domain"/>
    <property type="match status" value="1"/>
</dbReference>
<keyword evidence="6 14" id="KW-0479">Metal-binding</keyword>
<comment type="catalytic activity">
    <reaction evidence="12 14 15">
        <text>NAD(+) + (deoxyribonucleotide)n-3'-hydroxyl + 5'-phospho-(deoxyribonucleotide)m = (deoxyribonucleotide)n+m + AMP + beta-nicotinamide D-nucleotide.</text>
        <dbReference type="EC" id="6.5.1.2"/>
    </reaction>
</comment>
<dbReference type="PIRSF" id="PIRSF001604">
    <property type="entry name" value="LigA"/>
    <property type="match status" value="1"/>
</dbReference>
<evidence type="ECO:0000259" key="17">
    <source>
        <dbReference type="PROSITE" id="PS50172"/>
    </source>
</evidence>
<keyword evidence="10 14" id="KW-0520">NAD</keyword>
<evidence type="ECO:0000256" key="14">
    <source>
        <dbReference type="HAMAP-Rule" id="MF_01588"/>
    </source>
</evidence>
<keyword evidence="14" id="KW-0464">Manganese</keyword>
<keyword evidence="7 14" id="KW-0227">DNA damage</keyword>
<feature type="binding site" evidence="14">
    <location>
        <position position="405"/>
    </location>
    <ligand>
        <name>Zn(2+)</name>
        <dbReference type="ChEBI" id="CHEBI:29105"/>
    </ligand>
</feature>
<dbReference type="SUPFAM" id="SSF50249">
    <property type="entry name" value="Nucleic acid-binding proteins"/>
    <property type="match status" value="1"/>
</dbReference>
<evidence type="ECO:0000256" key="13">
    <source>
        <dbReference type="ARBA" id="ARBA00060881"/>
    </source>
</evidence>
<keyword evidence="11 14" id="KW-0234">DNA repair</keyword>
<feature type="binding site" evidence="14">
    <location>
        <position position="117"/>
    </location>
    <ligand>
        <name>NAD(+)</name>
        <dbReference type="ChEBI" id="CHEBI:57540"/>
    </ligand>
</feature>
<dbReference type="PROSITE" id="PS01056">
    <property type="entry name" value="DNA_LIGASE_N2"/>
    <property type="match status" value="1"/>
</dbReference>
<comment type="similarity">
    <text evidence="13 14">Belongs to the NAD-dependent DNA ligase family. LigA subfamily.</text>
</comment>
<keyword evidence="4 14" id="KW-0436">Ligase</keyword>
<dbReference type="EMBL" id="PEXQ01000072">
    <property type="protein sequence ID" value="PIU14232.1"/>
    <property type="molecule type" value="Genomic_DNA"/>
</dbReference>
<dbReference type="InterPro" id="IPR041663">
    <property type="entry name" value="DisA/LigA_HHH"/>
</dbReference>
<dbReference type="CDD" id="cd00114">
    <property type="entry name" value="LIGANc"/>
    <property type="match status" value="1"/>
</dbReference>
<dbReference type="Pfam" id="PF12826">
    <property type="entry name" value="HHH_2"/>
    <property type="match status" value="1"/>
</dbReference>
<dbReference type="SUPFAM" id="SSF47781">
    <property type="entry name" value="RuvA domain 2-like"/>
    <property type="match status" value="1"/>
</dbReference>
<dbReference type="PANTHER" id="PTHR23389:SF9">
    <property type="entry name" value="DNA LIGASE"/>
    <property type="match status" value="1"/>
</dbReference>
<dbReference type="InterPro" id="IPR013840">
    <property type="entry name" value="DNAligase_N"/>
</dbReference>
<feature type="binding site" evidence="14">
    <location>
        <begin position="83"/>
        <end position="84"/>
    </location>
    <ligand>
        <name>NAD(+)</name>
        <dbReference type="ChEBI" id="CHEBI:57540"/>
    </ligand>
</feature>
<comment type="caution">
    <text evidence="14">Lacks conserved residue(s) required for the propagation of feature annotation.</text>
</comment>
<organism evidence="18 19">
    <name type="scientific">bacterium (Candidatus Gribaldobacteria) CG08_land_8_20_14_0_20_39_15</name>
    <dbReference type="NCBI Taxonomy" id="2014273"/>
    <lineage>
        <taxon>Bacteria</taxon>
        <taxon>Candidatus Gribaldobacteria</taxon>
    </lineage>
</organism>
<evidence type="ECO:0000256" key="16">
    <source>
        <dbReference type="SAM" id="Coils"/>
    </source>
</evidence>
<feature type="binding site" evidence="14">
    <location>
        <position position="420"/>
    </location>
    <ligand>
        <name>Zn(2+)</name>
        <dbReference type="ChEBI" id="CHEBI:29105"/>
    </ligand>
</feature>
<evidence type="ECO:0000256" key="8">
    <source>
        <dbReference type="ARBA" id="ARBA00022833"/>
    </source>
</evidence>
<dbReference type="PROSITE" id="PS01055">
    <property type="entry name" value="DNA_LIGASE_N1"/>
    <property type="match status" value="1"/>
</dbReference>
<comment type="function">
    <text evidence="1 14">DNA ligase that catalyzes the formation of phosphodiester linkages between 5'-phosphoryl and 3'-hydroxyl groups in double-stranded DNA using NAD as a coenzyme and as the energy source for the reaction. It is essential for DNA replication and repair of damaged DNA.</text>
</comment>
<dbReference type="FunFam" id="2.40.50.140:FF:000012">
    <property type="entry name" value="DNA ligase"/>
    <property type="match status" value="1"/>
</dbReference>
<evidence type="ECO:0000256" key="2">
    <source>
        <dbReference type="ARBA" id="ARBA00012722"/>
    </source>
</evidence>
<evidence type="ECO:0000256" key="1">
    <source>
        <dbReference type="ARBA" id="ARBA00004067"/>
    </source>
</evidence>
<feature type="binding site" evidence="14">
    <location>
        <position position="140"/>
    </location>
    <ligand>
        <name>NAD(+)</name>
        <dbReference type="ChEBI" id="CHEBI:57540"/>
    </ligand>
</feature>
<evidence type="ECO:0000256" key="6">
    <source>
        <dbReference type="ARBA" id="ARBA00022723"/>
    </source>
</evidence>
<evidence type="ECO:0000313" key="18">
    <source>
        <dbReference type="EMBL" id="PIU14232.1"/>
    </source>
</evidence>
<feature type="binding site" evidence="14">
    <location>
        <position position="425"/>
    </location>
    <ligand>
        <name>Zn(2+)</name>
        <dbReference type="ChEBI" id="CHEBI:29105"/>
    </ligand>
</feature>
<dbReference type="InterPro" id="IPR010994">
    <property type="entry name" value="RuvA_2-like"/>
</dbReference>
<dbReference type="NCBIfam" id="NF005932">
    <property type="entry name" value="PRK07956.1"/>
    <property type="match status" value="1"/>
</dbReference>
<feature type="domain" description="BRCT" evidence="17">
    <location>
        <begin position="593"/>
        <end position="669"/>
    </location>
</feature>
<feature type="binding site" evidence="14">
    <location>
        <position position="308"/>
    </location>
    <ligand>
        <name>NAD(+)</name>
        <dbReference type="ChEBI" id="CHEBI:57540"/>
    </ligand>
</feature>
<dbReference type="InterPro" id="IPR012340">
    <property type="entry name" value="NA-bd_OB-fold"/>
</dbReference>
<dbReference type="Gene3D" id="1.10.287.610">
    <property type="entry name" value="Helix hairpin bin"/>
    <property type="match status" value="1"/>
</dbReference>
<feature type="binding site" evidence="14">
    <location>
        <position position="402"/>
    </location>
    <ligand>
        <name>Zn(2+)</name>
        <dbReference type="ChEBI" id="CHEBI:29105"/>
    </ligand>
</feature>
<dbReference type="PANTHER" id="PTHR23389">
    <property type="entry name" value="CHROMOSOME TRANSMISSION FIDELITY FACTOR 18"/>
    <property type="match status" value="1"/>
</dbReference>
<reference evidence="19" key="1">
    <citation type="submission" date="2017-09" db="EMBL/GenBank/DDBJ databases">
        <title>Depth-based differentiation of microbial function through sediment-hosted aquifers and enrichment of novel symbionts in the deep terrestrial subsurface.</title>
        <authorList>
            <person name="Probst A.J."/>
            <person name="Ladd B."/>
            <person name="Jarett J.K."/>
            <person name="Geller-Mcgrath D.E."/>
            <person name="Sieber C.M.K."/>
            <person name="Emerson J.B."/>
            <person name="Anantharaman K."/>
            <person name="Thomas B.C."/>
            <person name="Malmstrom R."/>
            <person name="Stieglmeier M."/>
            <person name="Klingl A."/>
            <person name="Woyke T."/>
            <person name="Ryan C.M."/>
            <person name="Banfield J.F."/>
        </authorList>
    </citation>
    <scope>NUCLEOTIDE SEQUENCE [LARGE SCALE GENOMIC DNA]</scope>
</reference>
<dbReference type="Pfam" id="PF00533">
    <property type="entry name" value="BRCT"/>
    <property type="match status" value="1"/>
</dbReference>
<evidence type="ECO:0000256" key="11">
    <source>
        <dbReference type="ARBA" id="ARBA00023204"/>
    </source>
</evidence>
<dbReference type="GO" id="GO:0005829">
    <property type="term" value="C:cytosol"/>
    <property type="evidence" value="ECO:0007669"/>
    <property type="project" value="TreeGrafter"/>
</dbReference>
<dbReference type="Gene3D" id="6.20.10.30">
    <property type="match status" value="1"/>
</dbReference>
<dbReference type="EC" id="6.5.1.2" evidence="2 14"/>
<feature type="coiled-coil region" evidence="16">
    <location>
        <begin position="30"/>
        <end position="57"/>
    </location>
</feature>
<dbReference type="Gene3D" id="1.10.150.20">
    <property type="entry name" value="5' to 3' exonuclease, C-terminal subdomain"/>
    <property type="match status" value="2"/>
</dbReference>
<dbReference type="SMART" id="SM00532">
    <property type="entry name" value="LIGANc"/>
    <property type="match status" value="1"/>
</dbReference>
<protein>
    <recommendedName>
        <fullName evidence="3 14">DNA ligase</fullName>
        <ecNumber evidence="2 14">6.5.1.2</ecNumber>
    </recommendedName>
    <alternativeName>
        <fullName evidence="14">Polydeoxyribonucleotide synthase [NAD(+)]</fullName>
    </alternativeName>
</protein>
<proteinExistence type="inferred from homology"/>
<evidence type="ECO:0000256" key="12">
    <source>
        <dbReference type="ARBA" id="ARBA00034005"/>
    </source>
</evidence>
<dbReference type="InterPro" id="IPR001679">
    <property type="entry name" value="DNA_ligase"/>
</dbReference>
<accession>A0A2M6XTU5</accession>
<dbReference type="Gene3D" id="3.30.470.30">
    <property type="entry name" value="DNA ligase/mRNA capping enzyme"/>
    <property type="match status" value="1"/>
</dbReference>
<keyword evidence="16" id="KW-0175">Coiled coil</keyword>
<sequence>MNKQEAKIRLEKLKEVINHHRYLYHVLDKQEISEDVLDSLKKELSELEAAFPDLITADSPSQRVAGKPLDKFEKIEHQKPMFSLNDGFSRQDILDWQERFKKLLTQNEQAKVDYFCEVKVDGLAISLIYKNGLLQKGVTRGDGKIGEDITQNLKTIESIPLRLEKPFSGEVRGEAYIAKKDFALLNKEQERSGRELFANPRNTAAGALRQLDHKITKQRRLNFLAWQLLGKETQVEEQNNLQTLGFKTTLGKHCKDLNEVFSFYQEVLKQRNKLPYQIDGIVVSVNNNKIFDTLGVVGKSPRAAIAFKFPLKQSTTMIEDIKLQIGRTGAITPVAVLKPVNIGGATITRATLHNEDEIKRLGLKICDTVIVGRAGDVIPQVVRVLPDLRTGKEKPFIMPKSCPSCQTKLVKPEGQVVWRCPNKNCQVKNRRAVYHFVSKAAFDIEHLGPKIIDQLMEQGLIADSSDLFFLQKGDLLPLERFAEKSADNLITAIRSKKRIILSRFIYALGINGVGVETSALIAQMLRIKNQDLRIKEVSGYFQDISLQEWQEIKDIGPIVAQCLYDWFHSKPNEIFLEKLDKAGITIQNQELRSKNQELSGKTFVLTGTLENMAREIAKEKIRKLGGNVSDSVSPKTDYVVVGENPGSKLAQAQKLGVKTITENDFLAMF</sequence>
<evidence type="ECO:0000256" key="3">
    <source>
        <dbReference type="ARBA" id="ARBA00013308"/>
    </source>
</evidence>
<evidence type="ECO:0000256" key="7">
    <source>
        <dbReference type="ARBA" id="ARBA00022763"/>
    </source>
</evidence>
<evidence type="ECO:0000256" key="10">
    <source>
        <dbReference type="ARBA" id="ARBA00023027"/>
    </source>
</evidence>
<dbReference type="CDD" id="cd17748">
    <property type="entry name" value="BRCT_DNA_ligase_like"/>
    <property type="match status" value="1"/>
</dbReference>
<dbReference type="Pfam" id="PF03120">
    <property type="entry name" value="OB_DNA_ligase"/>
    <property type="match status" value="1"/>
</dbReference>
<comment type="caution">
    <text evidence="18">The sequence shown here is derived from an EMBL/GenBank/DDBJ whole genome shotgun (WGS) entry which is preliminary data.</text>
</comment>
<dbReference type="InterPro" id="IPR013839">
    <property type="entry name" value="DNAligase_adenylation"/>
</dbReference>
<dbReference type="InterPro" id="IPR004149">
    <property type="entry name" value="Znf_DNAligase_C4"/>
</dbReference>
<dbReference type="Pfam" id="PF03119">
    <property type="entry name" value="DNA_ligase_ZBD"/>
    <property type="match status" value="1"/>
</dbReference>
<dbReference type="InterPro" id="IPR033136">
    <property type="entry name" value="DNA_ligase_CS"/>
</dbReference>
<dbReference type="SMART" id="SM00292">
    <property type="entry name" value="BRCT"/>
    <property type="match status" value="1"/>
</dbReference>
<evidence type="ECO:0000313" key="19">
    <source>
        <dbReference type="Proteomes" id="UP000229784"/>
    </source>
</evidence>
<keyword evidence="8 14" id="KW-0862">Zinc</keyword>
<dbReference type="InterPro" id="IPR004150">
    <property type="entry name" value="NAD_DNA_ligase_OB"/>
</dbReference>
<feature type="active site" description="N6-AMP-lysine intermediate" evidence="14">
    <location>
        <position position="119"/>
    </location>
</feature>
<comment type="cofactor">
    <cofactor evidence="14">
        <name>Mg(2+)</name>
        <dbReference type="ChEBI" id="CHEBI:18420"/>
    </cofactor>
    <cofactor evidence="14">
        <name>Mn(2+)</name>
        <dbReference type="ChEBI" id="CHEBI:29035"/>
    </cofactor>
</comment>
<dbReference type="FunFam" id="1.10.150.20:FF:000007">
    <property type="entry name" value="DNA ligase"/>
    <property type="match status" value="1"/>
</dbReference>
<dbReference type="InterPro" id="IPR001357">
    <property type="entry name" value="BRCT_dom"/>
</dbReference>
<keyword evidence="9 14" id="KW-0460">Magnesium</keyword>
<dbReference type="InterPro" id="IPR018239">
    <property type="entry name" value="DNA_ligase_AS"/>
</dbReference>
<name>A0A2M6XTU5_9BACT</name>